<name>A0A0E9SSI0_ANGAN</name>
<dbReference type="EMBL" id="GBXM01064288">
    <property type="protein sequence ID" value="JAH44289.1"/>
    <property type="molecule type" value="Transcribed_RNA"/>
</dbReference>
<evidence type="ECO:0000313" key="1">
    <source>
        <dbReference type="EMBL" id="JAH44289.1"/>
    </source>
</evidence>
<proteinExistence type="predicted"/>
<accession>A0A0E9SSI0</accession>
<sequence length="43" mass="4886">MPPEEFGGQKIHVLLIREFLKNYIPNLSLLLTMCLSNVCLISP</sequence>
<organism evidence="1">
    <name type="scientific">Anguilla anguilla</name>
    <name type="common">European freshwater eel</name>
    <name type="synonym">Muraena anguilla</name>
    <dbReference type="NCBI Taxonomy" id="7936"/>
    <lineage>
        <taxon>Eukaryota</taxon>
        <taxon>Metazoa</taxon>
        <taxon>Chordata</taxon>
        <taxon>Craniata</taxon>
        <taxon>Vertebrata</taxon>
        <taxon>Euteleostomi</taxon>
        <taxon>Actinopterygii</taxon>
        <taxon>Neopterygii</taxon>
        <taxon>Teleostei</taxon>
        <taxon>Anguilliformes</taxon>
        <taxon>Anguillidae</taxon>
        <taxon>Anguilla</taxon>
    </lineage>
</organism>
<reference evidence="1" key="2">
    <citation type="journal article" date="2015" name="Fish Shellfish Immunol.">
        <title>Early steps in the European eel (Anguilla anguilla)-Vibrio vulnificus interaction in the gills: Role of the RtxA13 toxin.</title>
        <authorList>
            <person name="Callol A."/>
            <person name="Pajuelo D."/>
            <person name="Ebbesson L."/>
            <person name="Teles M."/>
            <person name="MacKenzie S."/>
            <person name="Amaro C."/>
        </authorList>
    </citation>
    <scope>NUCLEOTIDE SEQUENCE</scope>
</reference>
<reference evidence="1" key="1">
    <citation type="submission" date="2014-11" db="EMBL/GenBank/DDBJ databases">
        <authorList>
            <person name="Amaro Gonzalez C."/>
        </authorList>
    </citation>
    <scope>NUCLEOTIDE SEQUENCE</scope>
</reference>
<protein>
    <submittedName>
        <fullName evidence="1">Uncharacterized protein</fullName>
    </submittedName>
</protein>
<dbReference type="AlphaFoldDB" id="A0A0E9SSI0"/>